<feature type="region of interest" description="Disordered" evidence="1">
    <location>
        <begin position="341"/>
        <end position="366"/>
    </location>
</feature>
<name>A0ABS7PSF5_9SPHN</name>
<evidence type="ECO:0000256" key="1">
    <source>
        <dbReference type="SAM" id="MobiDB-lite"/>
    </source>
</evidence>
<accession>A0ABS7PSF5</accession>
<dbReference type="EMBL" id="JAINVV010000008">
    <property type="protein sequence ID" value="MBY8824276.1"/>
    <property type="molecule type" value="Genomic_DNA"/>
</dbReference>
<feature type="domain" description="MobA/VirD2-like nuclease" evidence="2">
    <location>
        <begin position="20"/>
        <end position="146"/>
    </location>
</feature>
<evidence type="ECO:0000313" key="4">
    <source>
        <dbReference type="Proteomes" id="UP000706039"/>
    </source>
</evidence>
<evidence type="ECO:0000259" key="2">
    <source>
        <dbReference type="Pfam" id="PF03432"/>
    </source>
</evidence>
<reference evidence="3 4" key="1">
    <citation type="submission" date="2021-08" db="EMBL/GenBank/DDBJ databases">
        <authorList>
            <person name="Tuo L."/>
        </authorList>
    </citation>
    <scope>NUCLEOTIDE SEQUENCE [LARGE SCALE GENOMIC DNA]</scope>
    <source>
        <strain evidence="3 4">JCM 31229</strain>
    </source>
</reference>
<organism evidence="3 4">
    <name type="scientific">Sphingomonas colocasiae</name>
    <dbReference type="NCBI Taxonomy" id="1848973"/>
    <lineage>
        <taxon>Bacteria</taxon>
        <taxon>Pseudomonadati</taxon>
        <taxon>Pseudomonadota</taxon>
        <taxon>Alphaproteobacteria</taxon>
        <taxon>Sphingomonadales</taxon>
        <taxon>Sphingomonadaceae</taxon>
        <taxon>Sphingomonas</taxon>
    </lineage>
</organism>
<protein>
    <submittedName>
        <fullName evidence="3">Relaxase/mobilization nuclease domain-containing protein</fullName>
    </submittedName>
</protein>
<proteinExistence type="predicted"/>
<comment type="caution">
    <text evidence="3">The sequence shown here is derived from an EMBL/GenBank/DDBJ whole genome shotgun (WGS) entry which is preliminary data.</text>
</comment>
<feature type="region of interest" description="Disordered" evidence="1">
    <location>
        <begin position="396"/>
        <end position="431"/>
    </location>
</feature>
<dbReference type="RefSeq" id="WP_222991350.1">
    <property type="nucleotide sequence ID" value="NZ_JAINVV010000008.1"/>
</dbReference>
<feature type="compositionally biased region" description="Basic and acidic residues" evidence="1">
    <location>
        <begin position="344"/>
        <end position="366"/>
    </location>
</feature>
<gene>
    <name evidence="3" type="ORF">K7G82_18375</name>
</gene>
<dbReference type="Proteomes" id="UP000706039">
    <property type="component" value="Unassembled WGS sequence"/>
</dbReference>
<sequence length="431" mass="49629">MILKGSQRGGAGNLSAHLLNKRDNDHVRVLNLRGFMADDLTGALQEAYAISRATKCRQFMFSLSLNPPKNALVKETDFQKAADAAEKRLGLSGQPRAIILHEKEGRRHAHVVWSRIRADELKAVELPFFKNKLKDLSRDLFLEHQWTLPEGLRTHGGRSPLNFSLAEWQQAKRLGRDPREIKDAIRDCWNRSDDAKSLAHALDERGYFLAQGDRRSFVIMDTDGEVYSLARYAGVKTKDVRAKLGDPDKLPSLTDITITLQRQTTSQARNFILSMRQRHVADIAQAKAPLAKLKREHEAERGDLAAAQSSRWEHETRDRAARFRKGLAGLWDTITGRKRALRQQNEREAADGLRRDSTERDRLVETQLEQRRPFQFDLDRTRKRHAEERQLLARELAAHRKRLRSAERQQSQDSERPRERTRRRGTPSLDL</sequence>
<dbReference type="Pfam" id="PF03432">
    <property type="entry name" value="Relaxase"/>
    <property type="match status" value="1"/>
</dbReference>
<keyword evidence="4" id="KW-1185">Reference proteome</keyword>
<dbReference type="InterPro" id="IPR005094">
    <property type="entry name" value="Endonuclease_MobA/VirD2"/>
</dbReference>
<evidence type="ECO:0000313" key="3">
    <source>
        <dbReference type="EMBL" id="MBY8824276.1"/>
    </source>
</evidence>